<dbReference type="AlphaFoldDB" id="K9UMW2"/>
<evidence type="ECO:0000313" key="2">
    <source>
        <dbReference type="Proteomes" id="UP000010366"/>
    </source>
</evidence>
<accession>K9UMW2</accession>
<dbReference type="KEGG" id="cmp:Cha6605_4621"/>
<dbReference type="Proteomes" id="UP000010366">
    <property type="component" value="Chromosome"/>
</dbReference>
<evidence type="ECO:0000313" key="1">
    <source>
        <dbReference type="EMBL" id="AFY95539.1"/>
    </source>
</evidence>
<proteinExistence type="predicted"/>
<name>K9UMW2_CHAP6</name>
<organism evidence="1 2">
    <name type="scientific">Chamaesiphon minutus (strain ATCC 27169 / PCC 6605)</name>
    <dbReference type="NCBI Taxonomy" id="1173020"/>
    <lineage>
        <taxon>Bacteria</taxon>
        <taxon>Bacillati</taxon>
        <taxon>Cyanobacteriota</taxon>
        <taxon>Cyanophyceae</taxon>
        <taxon>Gomontiellales</taxon>
        <taxon>Chamaesiphonaceae</taxon>
        <taxon>Chamaesiphon</taxon>
    </lineage>
</organism>
<dbReference type="EMBL" id="CP003600">
    <property type="protein sequence ID" value="AFY95539.1"/>
    <property type="molecule type" value="Genomic_DNA"/>
</dbReference>
<reference evidence="1 2" key="1">
    <citation type="submission" date="2012-05" db="EMBL/GenBank/DDBJ databases">
        <title>Finished chromosome of genome of Chamaesiphon sp. PCC 6605.</title>
        <authorList>
            <consortium name="US DOE Joint Genome Institute"/>
            <person name="Gugger M."/>
            <person name="Coursin T."/>
            <person name="Rippka R."/>
            <person name="Tandeau De Marsac N."/>
            <person name="Huntemann M."/>
            <person name="Wei C.-L."/>
            <person name="Han J."/>
            <person name="Detter J.C."/>
            <person name="Han C."/>
            <person name="Tapia R."/>
            <person name="Chen A."/>
            <person name="Kyrpides N."/>
            <person name="Mavromatis K."/>
            <person name="Markowitz V."/>
            <person name="Szeto E."/>
            <person name="Ivanova N."/>
            <person name="Pagani I."/>
            <person name="Pati A."/>
            <person name="Goodwin L."/>
            <person name="Nordberg H.P."/>
            <person name="Cantor M.N."/>
            <person name="Hua S.X."/>
            <person name="Woyke T."/>
            <person name="Kerfeld C.A."/>
        </authorList>
    </citation>
    <scope>NUCLEOTIDE SEQUENCE [LARGE SCALE GENOMIC DNA]</scope>
    <source>
        <strain evidence="2">ATCC 27169 / PCC 6605</strain>
    </source>
</reference>
<dbReference type="HOGENOM" id="CLU_3418837_0_0_3"/>
<gene>
    <name evidence="1" type="ORF">Cha6605_4621</name>
</gene>
<keyword evidence="2" id="KW-1185">Reference proteome</keyword>
<sequence length="25" mass="2791">MSSDKSLKRCADARSRRLGRSAIIL</sequence>
<protein>
    <submittedName>
        <fullName evidence="1">Uncharacterized protein</fullName>
    </submittedName>
</protein>